<evidence type="ECO:0000256" key="3">
    <source>
        <dbReference type="ARBA" id="ARBA00022692"/>
    </source>
</evidence>
<dbReference type="GO" id="GO:0017004">
    <property type="term" value="P:cytochrome complex assembly"/>
    <property type="evidence" value="ECO:0007669"/>
    <property type="project" value="InterPro"/>
</dbReference>
<proteinExistence type="inferred from homology"/>
<feature type="transmembrane region" description="Helical" evidence="6">
    <location>
        <begin position="144"/>
        <end position="169"/>
    </location>
</feature>
<keyword evidence="5 6" id="KW-0472">Membrane</keyword>
<evidence type="ECO:0000256" key="2">
    <source>
        <dbReference type="ARBA" id="ARBA00006143"/>
    </source>
</evidence>
<reference evidence="8 9" key="1">
    <citation type="submission" date="2019-08" db="EMBL/GenBank/DDBJ databases">
        <title>In-depth cultivation of the pig gut microbiome towards novel bacterial diversity and tailored functional studies.</title>
        <authorList>
            <person name="Wylensek D."/>
            <person name="Hitch T.C.A."/>
            <person name="Clavel T."/>
        </authorList>
    </citation>
    <scope>NUCLEOTIDE SEQUENCE [LARGE SCALE GENOMIC DNA]</scope>
    <source>
        <strain evidence="8 9">WB03_NA08</strain>
    </source>
</reference>
<feature type="transmembrane region" description="Helical" evidence="6">
    <location>
        <begin position="231"/>
        <end position="259"/>
    </location>
</feature>
<sequence length="284" mass="29826">MDIGFASAFLGGILTLLSPCSVMLLPAFFSYAFSQSGQLLSRTGIFYLGLISTLVPVGVLAGTVGSFVTENQVLLIRVAAAAIIVFGFIQLLGIEVPSFTSKTHTEGTGPLAVYLLGTVYGLTGACTGPILGAVLALAAMGGSALYGGVVLLIFACGMIVPLLILSFLWSRFHRIQGWLRPRELTIGPWHNTWTQVISGLISVAIGLFLFVSGGSINQGILSATDQYHVESWAMITAGAVPNWLVIVIALALIGIAFFAARVGNRRAKITRVMGGDSESTSISD</sequence>
<keyword evidence="3 6" id="KW-0812">Transmembrane</keyword>
<protein>
    <submittedName>
        <fullName evidence="8">Cytochrome c biogenesis protein CcdA</fullName>
    </submittedName>
</protein>
<evidence type="ECO:0000256" key="1">
    <source>
        <dbReference type="ARBA" id="ARBA00004141"/>
    </source>
</evidence>
<gene>
    <name evidence="8" type="ORF">FYJ24_08895</name>
</gene>
<evidence type="ECO:0000256" key="4">
    <source>
        <dbReference type="ARBA" id="ARBA00022989"/>
    </source>
</evidence>
<dbReference type="Proteomes" id="UP000470875">
    <property type="component" value="Unassembled WGS sequence"/>
</dbReference>
<dbReference type="InterPro" id="IPR003834">
    <property type="entry name" value="Cyt_c_assmbl_TM_dom"/>
</dbReference>
<dbReference type="PANTHER" id="PTHR31272:SF4">
    <property type="entry name" value="CYTOCHROME C-TYPE BIOGENESIS PROTEIN HI_1454-RELATED"/>
    <property type="match status" value="1"/>
</dbReference>
<evidence type="ECO:0000256" key="6">
    <source>
        <dbReference type="SAM" id="Phobius"/>
    </source>
</evidence>
<evidence type="ECO:0000313" key="9">
    <source>
        <dbReference type="Proteomes" id="UP000470875"/>
    </source>
</evidence>
<feature type="domain" description="Cytochrome C biogenesis protein transmembrane" evidence="7">
    <location>
        <begin position="7"/>
        <end position="169"/>
    </location>
</feature>
<feature type="transmembrane region" description="Helical" evidence="6">
    <location>
        <begin position="6"/>
        <end position="33"/>
    </location>
</feature>
<comment type="caution">
    <text evidence="8">The sequence shown here is derived from an EMBL/GenBank/DDBJ whole genome shotgun (WGS) entry which is preliminary data.</text>
</comment>
<accession>A0A6N7W9R0</accession>
<feature type="transmembrane region" description="Helical" evidence="6">
    <location>
        <begin position="190"/>
        <end position="211"/>
    </location>
</feature>
<evidence type="ECO:0000256" key="5">
    <source>
        <dbReference type="ARBA" id="ARBA00023136"/>
    </source>
</evidence>
<name>A0A6N7W9R0_9ACTO</name>
<organism evidence="8 9">
    <name type="scientific">Scrofimicrobium canadense</name>
    <dbReference type="NCBI Taxonomy" id="2652290"/>
    <lineage>
        <taxon>Bacteria</taxon>
        <taxon>Bacillati</taxon>
        <taxon>Actinomycetota</taxon>
        <taxon>Actinomycetes</taxon>
        <taxon>Actinomycetales</taxon>
        <taxon>Actinomycetaceae</taxon>
        <taxon>Scrofimicrobium</taxon>
    </lineage>
</organism>
<feature type="transmembrane region" description="Helical" evidence="6">
    <location>
        <begin position="45"/>
        <end position="68"/>
    </location>
</feature>
<comment type="similarity">
    <text evidence="2">Belongs to the DsbD family.</text>
</comment>
<dbReference type="EMBL" id="VULO01000010">
    <property type="protein sequence ID" value="MSS84878.1"/>
    <property type="molecule type" value="Genomic_DNA"/>
</dbReference>
<dbReference type="InterPro" id="IPR051790">
    <property type="entry name" value="Cytochrome_c-biogenesis_DsbD"/>
</dbReference>
<feature type="transmembrane region" description="Helical" evidence="6">
    <location>
        <begin position="74"/>
        <end position="92"/>
    </location>
</feature>
<evidence type="ECO:0000313" key="8">
    <source>
        <dbReference type="EMBL" id="MSS84878.1"/>
    </source>
</evidence>
<dbReference type="AlphaFoldDB" id="A0A6N7W9R0"/>
<keyword evidence="9" id="KW-1185">Reference proteome</keyword>
<dbReference type="Pfam" id="PF02683">
    <property type="entry name" value="DsbD_TM"/>
    <property type="match status" value="1"/>
</dbReference>
<keyword evidence="4 6" id="KW-1133">Transmembrane helix</keyword>
<evidence type="ECO:0000259" key="7">
    <source>
        <dbReference type="Pfam" id="PF02683"/>
    </source>
</evidence>
<dbReference type="PANTHER" id="PTHR31272">
    <property type="entry name" value="CYTOCHROME C-TYPE BIOGENESIS PROTEIN HI_1454-RELATED"/>
    <property type="match status" value="1"/>
</dbReference>
<dbReference type="GO" id="GO:0016020">
    <property type="term" value="C:membrane"/>
    <property type="evidence" value="ECO:0007669"/>
    <property type="project" value="UniProtKB-SubCell"/>
</dbReference>
<comment type="subcellular location">
    <subcellularLocation>
        <location evidence="1">Membrane</location>
        <topology evidence="1">Multi-pass membrane protein</topology>
    </subcellularLocation>
</comment>
<feature type="transmembrane region" description="Helical" evidence="6">
    <location>
        <begin position="113"/>
        <end position="138"/>
    </location>
</feature>
<dbReference type="RefSeq" id="WP_154545624.1">
    <property type="nucleotide sequence ID" value="NZ_VULO01000010.1"/>
</dbReference>